<dbReference type="AlphaFoldDB" id="A0A0F9QMQ6"/>
<evidence type="ECO:0000256" key="3">
    <source>
        <dbReference type="ARBA" id="ARBA00022989"/>
    </source>
</evidence>
<dbReference type="Pfam" id="PF01925">
    <property type="entry name" value="TauE"/>
    <property type="match status" value="1"/>
</dbReference>
<evidence type="ECO:0000256" key="4">
    <source>
        <dbReference type="ARBA" id="ARBA00023136"/>
    </source>
</evidence>
<feature type="transmembrane region" description="Helical" evidence="5">
    <location>
        <begin position="123"/>
        <end position="143"/>
    </location>
</feature>
<dbReference type="GO" id="GO:0016020">
    <property type="term" value="C:membrane"/>
    <property type="evidence" value="ECO:0007669"/>
    <property type="project" value="UniProtKB-SubCell"/>
</dbReference>
<proteinExistence type="predicted"/>
<reference evidence="6" key="1">
    <citation type="journal article" date="2015" name="Nature">
        <title>Complex archaea that bridge the gap between prokaryotes and eukaryotes.</title>
        <authorList>
            <person name="Spang A."/>
            <person name="Saw J.H."/>
            <person name="Jorgensen S.L."/>
            <person name="Zaremba-Niedzwiedzka K."/>
            <person name="Martijn J."/>
            <person name="Lind A.E."/>
            <person name="van Eijk R."/>
            <person name="Schleper C."/>
            <person name="Guy L."/>
            <person name="Ettema T.J."/>
        </authorList>
    </citation>
    <scope>NUCLEOTIDE SEQUENCE</scope>
</reference>
<feature type="transmembrane region" description="Helical" evidence="5">
    <location>
        <begin position="84"/>
        <end position="103"/>
    </location>
</feature>
<dbReference type="InterPro" id="IPR051598">
    <property type="entry name" value="TSUP/Inactive_protease-like"/>
</dbReference>
<evidence type="ECO:0000256" key="1">
    <source>
        <dbReference type="ARBA" id="ARBA00004141"/>
    </source>
</evidence>
<protein>
    <recommendedName>
        <fullName evidence="7">Membrane transporter protein</fullName>
    </recommendedName>
</protein>
<feature type="transmembrane region" description="Helical" evidence="5">
    <location>
        <begin position="173"/>
        <end position="196"/>
    </location>
</feature>
<dbReference type="PANTHER" id="PTHR43701:SF12">
    <property type="entry name" value="MEMBRANE TRANSPORTER PROTEIN YTNM-RELATED"/>
    <property type="match status" value="1"/>
</dbReference>
<accession>A0A0F9QMQ6</accession>
<name>A0A0F9QMQ6_9ZZZZ</name>
<feature type="transmembrane region" description="Helical" evidence="5">
    <location>
        <begin position="12"/>
        <end position="32"/>
    </location>
</feature>
<keyword evidence="3 5" id="KW-1133">Transmembrane helix</keyword>
<evidence type="ECO:0000256" key="5">
    <source>
        <dbReference type="SAM" id="Phobius"/>
    </source>
</evidence>
<comment type="caution">
    <text evidence="6">The sequence shown here is derived from an EMBL/GenBank/DDBJ whole genome shotgun (WGS) entry which is preliminary data.</text>
</comment>
<evidence type="ECO:0000313" key="6">
    <source>
        <dbReference type="EMBL" id="KKN14386.1"/>
    </source>
</evidence>
<dbReference type="EMBL" id="LAZR01003822">
    <property type="protein sequence ID" value="KKN14386.1"/>
    <property type="molecule type" value="Genomic_DNA"/>
</dbReference>
<keyword evidence="4 5" id="KW-0472">Membrane</keyword>
<feature type="transmembrane region" description="Helical" evidence="5">
    <location>
        <begin position="253"/>
        <end position="273"/>
    </location>
</feature>
<dbReference type="PANTHER" id="PTHR43701">
    <property type="entry name" value="MEMBRANE TRANSPORTER PROTEIN MJ0441-RELATED"/>
    <property type="match status" value="1"/>
</dbReference>
<gene>
    <name evidence="6" type="ORF">LCGC14_0996640</name>
</gene>
<keyword evidence="2 5" id="KW-0812">Transmembrane</keyword>
<organism evidence="6">
    <name type="scientific">marine sediment metagenome</name>
    <dbReference type="NCBI Taxonomy" id="412755"/>
    <lineage>
        <taxon>unclassified sequences</taxon>
        <taxon>metagenomes</taxon>
        <taxon>ecological metagenomes</taxon>
    </lineage>
</organism>
<sequence>MLDLFSSTATLVANLPGLVGLGFLIGVLSGWFGVGGGFLLTPMLNVVFGIPYNIAVGSGLCQMVGTTSAASLKHRSYGHIDYRLALFTLIGSIGGVELGARLLVKLKKLGSITLYNHSLSKMYLWITVIYIVLLLLVGVFMFLESRKAKKSSNSEVVKMSIARKIQKMHLAPTVSLPISGIESISIWSLIILGFVIGVSSGLLGVGGGFIMTPCLIYLFGVPTSVAIGTGLFQIIFTSGYGTLTHFLKGNVDFLLAASILAGSLAGSQVGAILCRKIKSSSTRYYFSFVVFTAILVIVLKFLYNLGYLG</sequence>
<comment type="subcellular location">
    <subcellularLocation>
        <location evidence="1">Membrane</location>
        <topology evidence="1">Multi-pass membrane protein</topology>
    </subcellularLocation>
</comment>
<feature type="transmembrane region" description="Helical" evidence="5">
    <location>
        <begin position="285"/>
        <end position="303"/>
    </location>
</feature>
<evidence type="ECO:0008006" key="7">
    <source>
        <dbReference type="Google" id="ProtNLM"/>
    </source>
</evidence>
<feature type="transmembrane region" description="Helical" evidence="5">
    <location>
        <begin position="52"/>
        <end position="72"/>
    </location>
</feature>
<evidence type="ECO:0000256" key="2">
    <source>
        <dbReference type="ARBA" id="ARBA00022692"/>
    </source>
</evidence>
<dbReference type="InterPro" id="IPR002781">
    <property type="entry name" value="TM_pro_TauE-like"/>
</dbReference>